<dbReference type="Pfam" id="PF15328">
    <property type="entry name" value="GCOM2"/>
    <property type="match status" value="1"/>
</dbReference>
<accession>A0A069DSF7</accession>
<protein>
    <submittedName>
        <fullName evidence="1">Uncharacterized protein</fullName>
    </submittedName>
</protein>
<name>A0A069DSF7_9HEMI</name>
<dbReference type="InterPro" id="IPR026213">
    <property type="entry name" value="GRINL1"/>
</dbReference>
<organism evidence="1">
    <name type="scientific">Panstrongylus megistus</name>
    <dbReference type="NCBI Taxonomy" id="65343"/>
    <lineage>
        <taxon>Eukaryota</taxon>
        <taxon>Metazoa</taxon>
        <taxon>Ecdysozoa</taxon>
        <taxon>Arthropoda</taxon>
        <taxon>Hexapoda</taxon>
        <taxon>Insecta</taxon>
        <taxon>Pterygota</taxon>
        <taxon>Neoptera</taxon>
        <taxon>Paraneoptera</taxon>
        <taxon>Hemiptera</taxon>
        <taxon>Heteroptera</taxon>
        <taxon>Panheteroptera</taxon>
        <taxon>Cimicomorpha</taxon>
        <taxon>Reduviidae</taxon>
        <taxon>Triatominae</taxon>
        <taxon>Panstrongylus</taxon>
    </lineage>
</organism>
<dbReference type="GO" id="GO:0006368">
    <property type="term" value="P:transcription elongation by RNA polymerase II"/>
    <property type="evidence" value="ECO:0007669"/>
    <property type="project" value="InterPro"/>
</dbReference>
<dbReference type="AlphaFoldDB" id="A0A069DSF7"/>
<reference evidence="1" key="1">
    <citation type="journal article" date="2015" name="J. Med. Entomol.">
        <title>A Deep Insight Into the Sialotranscriptome of the Chagas Disease Vector, Panstrongylus megistus (Hemiptera: Heteroptera).</title>
        <authorList>
            <person name="Ribeiro J.M."/>
            <person name="Schwarz A."/>
            <person name="Francischetti I.M."/>
        </authorList>
    </citation>
    <scope>NUCLEOTIDE SEQUENCE</scope>
    <source>
        <tissue evidence="1">Salivary glands</tissue>
    </source>
</reference>
<evidence type="ECO:0000313" key="1">
    <source>
        <dbReference type="EMBL" id="JAC86602.1"/>
    </source>
</evidence>
<dbReference type="GO" id="GO:0005634">
    <property type="term" value="C:nucleus"/>
    <property type="evidence" value="ECO:0007669"/>
    <property type="project" value="InterPro"/>
</dbReference>
<dbReference type="EMBL" id="GBGD01002287">
    <property type="protein sequence ID" value="JAC86602.1"/>
    <property type="molecule type" value="mRNA"/>
</dbReference>
<sequence length="304" mass="34794">MKKIETNEKQNKNASKEKVEDLSLFPKCTLLEMLDRQNKLLSNRSALEKLEDKGAKIIRTKKQIEDELEKRVNASTNLCEVMAGLKLSASQINALEWTQNTEELSREKFKEEEKESEDNPFKILATHSGTVFSKRTVKIEEPKSLITEKDIEEIYAAKLCDKIDKVEPTSRFLPHKTLNHKFCSKKSLSDYKQQDLCSASQPPSKFGSIKPISLEASIRLQYEQAQHLKDVQLKHATERLKDKTYTIGKVLPLHEKLKAYRNPALIDSGSECDDDDDEEEIQEVEDECAGDEDTEGTVTYRVIE</sequence>
<dbReference type="GO" id="GO:0003711">
    <property type="term" value="F:transcription elongation factor activity"/>
    <property type="evidence" value="ECO:0007669"/>
    <property type="project" value="InterPro"/>
</dbReference>
<proteinExistence type="evidence at transcript level"/>